<proteinExistence type="predicted"/>
<sequence>MRTASLSSMFLQALISRAKSDIFTDIRYFGAFYHTKNAGGTTVTRNSIHTADGLSTGKNTDHVSLRFVQSNLQRSKLATSELLVEADKRKIAVALVQEPYVGDIGELRRYFGCRVFQRMTPPIGLVKAAIVILDNNVVVEEDTHRRKRHSCFDQRRELQNWRCVCVSRMRQAYRPIPRPQLLRYGGASRTQRKEHPDVRNYRGGRLFQSAVNVTACSSARLDRAEKWQVVRSVTSSDHNAVTFEIRTGGRPGPGPFRGTRIYNTAKVRWSEFLIAFDNAKEELALTAEMVESVDSCD</sequence>
<dbReference type="EMBL" id="BGZK01000079">
    <property type="protein sequence ID" value="GBP16353.1"/>
    <property type="molecule type" value="Genomic_DNA"/>
</dbReference>
<dbReference type="InterPro" id="IPR036691">
    <property type="entry name" value="Endo/exonu/phosph_ase_sf"/>
</dbReference>
<name>A0A4C1TQT8_EUMVA</name>
<dbReference type="Proteomes" id="UP000299102">
    <property type="component" value="Unassembled WGS sequence"/>
</dbReference>
<evidence type="ECO:0000313" key="1">
    <source>
        <dbReference type="EMBL" id="GBP16353.1"/>
    </source>
</evidence>
<dbReference type="OrthoDB" id="411871at2759"/>
<evidence type="ECO:0008006" key="3">
    <source>
        <dbReference type="Google" id="ProtNLM"/>
    </source>
</evidence>
<dbReference type="Gene3D" id="3.60.10.10">
    <property type="entry name" value="Endonuclease/exonuclease/phosphatase"/>
    <property type="match status" value="1"/>
</dbReference>
<accession>A0A4C1TQT8</accession>
<reference evidence="1 2" key="1">
    <citation type="journal article" date="2019" name="Commun. Biol.">
        <title>The bagworm genome reveals a unique fibroin gene that provides high tensile strength.</title>
        <authorList>
            <person name="Kono N."/>
            <person name="Nakamura H."/>
            <person name="Ohtoshi R."/>
            <person name="Tomita M."/>
            <person name="Numata K."/>
            <person name="Arakawa K."/>
        </authorList>
    </citation>
    <scope>NUCLEOTIDE SEQUENCE [LARGE SCALE GENOMIC DNA]</scope>
</reference>
<dbReference type="SUPFAM" id="SSF56219">
    <property type="entry name" value="DNase I-like"/>
    <property type="match status" value="1"/>
</dbReference>
<dbReference type="AlphaFoldDB" id="A0A4C1TQT8"/>
<protein>
    <recommendedName>
        <fullName evidence="3">Endonuclease/exonuclease/phosphatase domain-containing protein</fullName>
    </recommendedName>
</protein>
<organism evidence="1 2">
    <name type="scientific">Eumeta variegata</name>
    <name type="common">Bagworm moth</name>
    <name type="synonym">Eumeta japonica</name>
    <dbReference type="NCBI Taxonomy" id="151549"/>
    <lineage>
        <taxon>Eukaryota</taxon>
        <taxon>Metazoa</taxon>
        <taxon>Ecdysozoa</taxon>
        <taxon>Arthropoda</taxon>
        <taxon>Hexapoda</taxon>
        <taxon>Insecta</taxon>
        <taxon>Pterygota</taxon>
        <taxon>Neoptera</taxon>
        <taxon>Endopterygota</taxon>
        <taxon>Lepidoptera</taxon>
        <taxon>Glossata</taxon>
        <taxon>Ditrysia</taxon>
        <taxon>Tineoidea</taxon>
        <taxon>Psychidae</taxon>
        <taxon>Oiketicinae</taxon>
        <taxon>Eumeta</taxon>
    </lineage>
</organism>
<gene>
    <name evidence="1" type="ORF">EVAR_9944_1</name>
</gene>
<keyword evidence="2" id="KW-1185">Reference proteome</keyword>
<comment type="caution">
    <text evidence="1">The sequence shown here is derived from an EMBL/GenBank/DDBJ whole genome shotgun (WGS) entry which is preliminary data.</text>
</comment>
<evidence type="ECO:0000313" key="2">
    <source>
        <dbReference type="Proteomes" id="UP000299102"/>
    </source>
</evidence>